<dbReference type="AlphaFoldDB" id="A0A8J3LY20"/>
<dbReference type="InterPro" id="IPR026891">
    <property type="entry name" value="Fn3-like"/>
</dbReference>
<dbReference type="InterPro" id="IPR036962">
    <property type="entry name" value="Glyco_hydro_3_N_sf"/>
</dbReference>
<accession>A0A8J3LY20</accession>
<dbReference type="PANTHER" id="PTHR42715:SF10">
    <property type="entry name" value="BETA-GLUCOSIDASE"/>
    <property type="match status" value="1"/>
</dbReference>
<comment type="caution">
    <text evidence="4">The sequence shown here is derived from an EMBL/GenBank/DDBJ whole genome shotgun (WGS) entry which is preliminary data.</text>
</comment>
<dbReference type="GO" id="GO:0004553">
    <property type="term" value="F:hydrolase activity, hydrolyzing O-glycosyl compounds"/>
    <property type="evidence" value="ECO:0007669"/>
    <property type="project" value="InterPro"/>
</dbReference>
<dbReference type="InterPro" id="IPR002772">
    <property type="entry name" value="Glyco_hydro_3_C"/>
</dbReference>
<evidence type="ECO:0000313" key="4">
    <source>
        <dbReference type="EMBL" id="GIG75636.1"/>
    </source>
</evidence>
<sequence length="287" mass="30386">MFLAFTLGHAQPGPTADELIEQAVEAAASADVAVVVVATTLEVESEGFDRDSLALPARQDELVARVAAANPRTVVVVNTGSPVLMPWASDVAAILLTWFPGQEAGAALADVLLGAAEPGCRLPTTWPRRAEDCPVLSTTPVDGVLRYDEGIFIGYRAWQRAGVEPLFPSGHGLGYTTWEYESVVVEPEADSLGAAVVTVRNTGERAGREIVQVYVAPESPDPSRPARWLAGFAVASASPGEAVAVRIPLPQRTVQIWDGGWRTVPGGYIVEAAHSIADRRVATTIEV</sequence>
<dbReference type="Gene3D" id="2.60.40.10">
    <property type="entry name" value="Immunoglobulins"/>
    <property type="match status" value="1"/>
</dbReference>
<dbReference type="GO" id="GO:0005975">
    <property type="term" value="P:carbohydrate metabolic process"/>
    <property type="evidence" value="ECO:0007669"/>
    <property type="project" value="InterPro"/>
</dbReference>
<dbReference type="Pfam" id="PF14310">
    <property type="entry name" value="Fn3-like"/>
    <property type="match status" value="1"/>
</dbReference>
<protein>
    <recommendedName>
        <fullName evidence="3">Fibronectin type III-like domain-containing protein</fullName>
    </recommendedName>
</protein>
<dbReference type="PANTHER" id="PTHR42715">
    <property type="entry name" value="BETA-GLUCOSIDASE"/>
    <property type="match status" value="1"/>
</dbReference>
<dbReference type="SMART" id="SM01217">
    <property type="entry name" value="Fn3_like"/>
    <property type="match status" value="1"/>
</dbReference>
<evidence type="ECO:0000313" key="5">
    <source>
        <dbReference type="Proteomes" id="UP000653674"/>
    </source>
</evidence>
<dbReference type="InterPro" id="IPR050288">
    <property type="entry name" value="Cellulose_deg_GH3"/>
</dbReference>
<proteinExistence type="inferred from homology"/>
<dbReference type="EMBL" id="BONU01000034">
    <property type="protein sequence ID" value="GIG75636.1"/>
    <property type="molecule type" value="Genomic_DNA"/>
</dbReference>
<dbReference type="Gene3D" id="3.40.50.1700">
    <property type="entry name" value="Glycoside hydrolase family 3 C-terminal domain"/>
    <property type="match status" value="1"/>
</dbReference>
<keyword evidence="5" id="KW-1185">Reference proteome</keyword>
<dbReference type="RefSeq" id="WP_168077836.1">
    <property type="nucleotide sequence ID" value="NZ_BAAAQJ010000030.1"/>
</dbReference>
<evidence type="ECO:0000256" key="1">
    <source>
        <dbReference type="ARBA" id="ARBA00005336"/>
    </source>
</evidence>
<feature type="domain" description="Fibronectin type III-like" evidence="3">
    <location>
        <begin position="209"/>
        <end position="276"/>
    </location>
</feature>
<dbReference type="Proteomes" id="UP000653674">
    <property type="component" value="Unassembled WGS sequence"/>
</dbReference>
<dbReference type="Gene3D" id="2.60.120.380">
    <property type="match status" value="1"/>
</dbReference>
<comment type="similarity">
    <text evidence="1">Belongs to the glycosyl hydrolase 3 family.</text>
</comment>
<dbReference type="InterPro" id="IPR013783">
    <property type="entry name" value="Ig-like_fold"/>
</dbReference>
<name>A0A8J3LY20_9ACTN</name>
<dbReference type="Pfam" id="PF01915">
    <property type="entry name" value="Glyco_hydro_3_C"/>
    <property type="match status" value="1"/>
</dbReference>
<dbReference type="SUPFAM" id="SSF52279">
    <property type="entry name" value="Beta-D-glucan exohydrolase, C-terminal domain"/>
    <property type="match status" value="1"/>
</dbReference>
<evidence type="ECO:0000259" key="3">
    <source>
        <dbReference type="SMART" id="SM01217"/>
    </source>
</evidence>
<reference evidence="4" key="1">
    <citation type="submission" date="2021-01" db="EMBL/GenBank/DDBJ databases">
        <title>Whole genome shotgun sequence of Planosporangium flavigriseum NBRC 105377.</title>
        <authorList>
            <person name="Komaki H."/>
            <person name="Tamura T."/>
        </authorList>
    </citation>
    <scope>NUCLEOTIDE SEQUENCE</scope>
    <source>
        <strain evidence="4">NBRC 105377</strain>
    </source>
</reference>
<organism evidence="4 5">
    <name type="scientific">Planosporangium flavigriseum</name>
    <dbReference type="NCBI Taxonomy" id="373681"/>
    <lineage>
        <taxon>Bacteria</taxon>
        <taxon>Bacillati</taxon>
        <taxon>Actinomycetota</taxon>
        <taxon>Actinomycetes</taxon>
        <taxon>Micromonosporales</taxon>
        <taxon>Micromonosporaceae</taxon>
        <taxon>Planosporangium</taxon>
    </lineage>
</organism>
<dbReference type="Gene3D" id="3.20.20.300">
    <property type="entry name" value="Glycoside hydrolase, family 3, N-terminal domain"/>
    <property type="match status" value="1"/>
</dbReference>
<gene>
    <name evidence="4" type="ORF">Pfl04_40400</name>
</gene>
<keyword evidence="2" id="KW-0378">Hydrolase</keyword>
<dbReference type="InterPro" id="IPR036881">
    <property type="entry name" value="Glyco_hydro_3_C_sf"/>
</dbReference>
<evidence type="ECO:0000256" key="2">
    <source>
        <dbReference type="ARBA" id="ARBA00022801"/>
    </source>
</evidence>